<feature type="region of interest" description="Disordered" evidence="1">
    <location>
        <begin position="1"/>
        <end position="20"/>
    </location>
</feature>
<dbReference type="AlphaFoldDB" id="A0A0R1VMF1"/>
<dbReference type="STRING" id="1423750.FC89_GL000293"/>
<organism evidence="3 4">
    <name type="scientific">Liquorilactobacillus ghanensis DSM 18630</name>
    <dbReference type="NCBI Taxonomy" id="1423750"/>
    <lineage>
        <taxon>Bacteria</taxon>
        <taxon>Bacillati</taxon>
        <taxon>Bacillota</taxon>
        <taxon>Bacilli</taxon>
        <taxon>Lactobacillales</taxon>
        <taxon>Lactobacillaceae</taxon>
        <taxon>Liquorilactobacillus</taxon>
    </lineage>
</organism>
<evidence type="ECO:0000313" key="4">
    <source>
        <dbReference type="Proteomes" id="UP000051451"/>
    </source>
</evidence>
<gene>
    <name evidence="3" type="ORF">FC89_GL000293</name>
</gene>
<proteinExistence type="predicted"/>
<feature type="region of interest" description="Disordered" evidence="1">
    <location>
        <begin position="44"/>
        <end position="89"/>
    </location>
</feature>
<feature type="compositionally biased region" description="Basic and acidic residues" evidence="1">
    <location>
        <begin position="44"/>
        <end position="64"/>
    </location>
</feature>
<comment type="caution">
    <text evidence="3">The sequence shown here is derived from an EMBL/GenBank/DDBJ whole genome shotgun (WGS) entry which is preliminary data.</text>
</comment>
<name>A0A0R1VMF1_9LACO</name>
<evidence type="ECO:0000256" key="1">
    <source>
        <dbReference type="SAM" id="MobiDB-lite"/>
    </source>
</evidence>
<feature type="domain" description="PBSX phage terminase small subunit-like N-terminal" evidence="2">
    <location>
        <begin position="1"/>
        <end position="61"/>
    </location>
</feature>
<accession>A0A0R1VMF1</accession>
<dbReference type="RefSeq" id="WP_057871089.1">
    <property type="nucleotide sequence ID" value="NZ_AZGB01000009.1"/>
</dbReference>
<dbReference type="EMBL" id="AZGB01000009">
    <property type="protein sequence ID" value="KRM06984.1"/>
    <property type="molecule type" value="Genomic_DNA"/>
</dbReference>
<evidence type="ECO:0000313" key="3">
    <source>
        <dbReference type="EMBL" id="KRM06984.1"/>
    </source>
</evidence>
<sequence length="264" mass="29883">MPRKRNPKREQARQIWLDSGGKKKLVDIADELGISPSQIRKWKSQDKWNDDLKGNVTNKKERSSMKGNQYAKGNPGNPHASPPKGNKNAVSHGLFAKWLPEDTRELVQEIYTSKPEDIIWNNIMIQYAAIIRSVKIMNVASEFDTTSDVTEVDLNPMIVNKKTGKPAQTKEVRQYQYAWDKQANYLQALSRAQSTLGNLIKQFVKIADETDERRKKLALMDQQLNILEAKAKILNDNGNDTETKVSKYLDKLDEALGGDADGAK</sequence>
<dbReference type="InterPro" id="IPR018925">
    <property type="entry name" value="XtmA-like_N"/>
</dbReference>
<dbReference type="GeneID" id="98318351"/>
<dbReference type="PATRIC" id="fig|1423750.3.peg.301"/>
<reference evidence="3 4" key="1">
    <citation type="journal article" date="2015" name="Genome Announc.">
        <title>Expanding the biotechnology potential of lactobacilli through comparative genomics of 213 strains and associated genera.</title>
        <authorList>
            <person name="Sun Z."/>
            <person name="Harris H.M."/>
            <person name="McCann A."/>
            <person name="Guo C."/>
            <person name="Argimon S."/>
            <person name="Zhang W."/>
            <person name="Yang X."/>
            <person name="Jeffery I.B."/>
            <person name="Cooney J.C."/>
            <person name="Kagawa T.F."/>
            <person name="Liu W."/>
            <person name="Song Y."/>
            <person name="Salvetti E."/>
            <person name="Wrobel A."/>
            <person name="Rasinkangas P."/>
            <person name="Parkhill J."/>
            <person name="Rea M.C."/>
            <person name="O'Sullivan O."/>
            <person name="Ritari J."/>
            <person name="Douillard F.P."/>
            <person name="Paul Ross R."/>
            <person name="Yang R."/>
            <person name="Briner A.E."/>
            <person name="Felis G.E."/>
            <person name="de Vos W.M."/>
            <person name="Barrangou R."/>
            <person name="Klaenhammer T.R."/>
            <person name="Caufield P.W."/>
            <person name="Cui Y."/>
            <person name="Zhang H."/>
            <person name="O'Toole P.W."/>
        </authorList>
    </citation>
    <scope>NUCLEOTIDE SEQUENCE [LARGE SCALE GENOMIC DNA]</scope>
    <source>
        <strain evidence="3 4">DSM 18630</strain>
    </source>
</reference>
<dbReference type="OrthoDB" id="7358785at2"/>
<dbReference type="NCBIfam" id="NF040601">
    <property type="entry name" value="TerS_not_xtmA"/>
    <property type="match status" value="1"/>
</dbReference>
<dbReference type="Pfam" id="PF10668">
    <property type="entry name" value="Phage_terminase"/>
    <property type="match status" value="1"/>
</dbReference>
<dbReference type="Proteomes" id="UP000051451">
    <property type="component" value="Unassembled WGS sequence"/>
</dbReference>
<protein>
    <submittedName>
        <fullName evidence="3">Terminase small subunit</fullName>
    </submittedName>
</protein>
<evidence type="ECO:0000259" key="2">
    <source>
        <dbReference type="Pfam" id="PF10668"/>
    </source>
</evidence>
<keyword evidence="4" id="KW-1185">Reference proteome</keyword>